<evidence type="ECO:0000313" key="3">
    <source>
        <dbReference type="EMBL" id="KAJ4474604.1"/>
    </source>
</evidence>
<accession>A0A9W9A4X5</accession>
<keyword evidence="1" id="KW-0659">Purine metabolism</keyword>
<dbReference type="PANTHER" id="PTHR37987:SF1">
    <property type="entry name" value="OXO-4-HYDROXY-4-CARBOXY-5-UREIDOIMIDAZOLINE DECARBOXYLASE DOMAIN-CONTAINING PROTEIN"/>
    <property type="match status" value="1"/>
</dbReference>
<protein>
    <submittedName>
        <fullName evidence="3">Oxo-4-hydroxy-4-carboxy-5-ureidoimidazoline decarboxylase</fullName>
    </submittedName>
</protein>
<feature type="domain" description="Oxo-4-hydroxy-4-carboxy-5-ureidoimidazoline decarboxylase" evidence="2">
    <location>
        <begin position="14"/>
        <end position="150"/>
    </location>
</feature>
<evidence type="ECO:0000256" key="1">
    <source>
        <dbReference type="ARBA" id="ARBA00022631"/>
    </source>
</evidence>
<sequence>MEPLPSLERIRSSASAQPLADTLGSLLESSSVLFQTLVPQLHDKLQNLPSPLESYAQLIELAINQVRTWDKDLQAQFISGHPRIGETKNLSTFSAKEQGATHPTTTPTSPKVLARLAHLNAYYERRYPKLVYIIFVNGRSRAEIVHVLENYLGLEHSLSIDGPPLDAAVPVEVGSQTWLDELERAVIDVGLIAKSRLRSLGVD</sequence>
<dbReference type="SUPFAM" id="SSF158694">
    <property type="entry name" value="UraD-Like"/>
    <property type="match status" value="1"/>
</dbReference>
<name>A0A9W9A4X5_9AGAR</name>
<evidence type="ECO:0000259" key="2">
    <source>
        <dbReference type="Pfam" id="PF09349"/>
    </source>
</evidence>
<reference evidence="3" key="2">
    <citation type="journal article" date="2023" name="Proc. Natl. Acad. Sci. U.S.A.">
        <title>A global phylogenomic analysis of the shiitake genus Lentinula.</title>
        <authorList>
            <person name="Sierra-Patev S."/>
            <person name="Min B."/>
            <person name="Naranjo-Ortiz M."/>
            <person name="Looney B."/>
            <person name="Konkel Z."/>
            <person name="Slot J.C."/>
            <person name="Sakamoto Y."/>
            <person name="Steenwyk J.L."/>
            <person name="Rokas A."/>
            <person name="Carro J."/>
            <person name="Camarero S."/>
            <person name="Ferreira P."/>
            <person name="Molpeceres G."/>
            <person name="Ruiz-Duenas F.J."/>
            <person name="Serrano A."/>
            <person name="Henrissat B."/>
            <person name="Drula E."/>
            <person name="Hughes K.W."/>
            <person name="Mata J.L."/>
            <person name="Ishikawa N.K."/>
            <person name="Vargas-Isla R."/>
            <person name="Ushijima S."/>
            <person name="Smith C.A."/>
            <person name="Donoghue J."/>
            <person name="Ahrendt S."/>
            <person name="Andreopoulos W."/>
            <person name="He G."/>
            <person name="LaButti K."/>
            <person name="Lipzen A."/>
            <person name="Ng V."/>
            <person name="Riley R."/>
            <person name="Sandor L."/>
            <person name="Barry K."/>
            <person name="Martinez A.T."/>
            <person name="Xiao Y."/>
            <person name="Gibbons J.G."/>
            <person name="Terashima K."/>
            <person name="Grigoriev I.V."/>
            <person name="Hibbett D."/>
        </authorList>
    </citation>
    <scope>NUCLEOTIDE SEQUENCE</scope>
    <source>
        <strain evidence="3">Sp2 HRB7682 ss15</strain>
    </source>
</reference>
<dbReference type="Gene3D" id="1.10.3330.10">
    <property type="entry name" value="Oxo-4-hydroxy-4-carboxy-5-ureidoimidazoline decarboxylase"/>
    <property type="match status" value="1"/>
</dbReference>
<dbReference type="Pfam" id="PF09349">
    <property type="entry name" value="OHCU_decarbox"/>
    <property type="match status" value="1"/>
</dbReference>
<dbReference type="Proteomes" id="UP001150238">
    <property type="component" value="Unassembled WGS sequence"/>
</dbReference>
<dbReference type="AlphaFoldDB" id="A0A9W9A4X5"/>
<dbReference type="InterPro" id="IPR018020">
    <property type="entry name" value="OHCU_decarboxylase"/>
</dbReference>
<organism evidence="3 4">
    <name type="scientific">Lentinula lateritia</name>
    <dbReference type="NCBI Taxonomy" id="40482"/>
    <lineage>
        <taxon>Eukaryota</taxon>
        <taxon>Fungi</taxon>
        <taxon>Dikarya</taxon>
        <taxon>Basidiomycota</taxon>
        <taxon>Agaricomycotina</taxon>
        <taxon>Agaricomycetes</taxon>
        <taxon>Agaricomycetidae</taxon>
        <taxon>Agaricales</taxon>
        <taxon>Marasmiineae</taxon>
        <taxon>Omphalotaceae</taxon>
        <taxon>Lentinula</taxon>
    </lineage>
</organism>
<comment type="caution">
    <text evidence="3">The sequence shown here is derived from an EMBL/GenBank/DDBJ whole genome shotgun (WGS) entry which is preliminary data.</text>
</comment>
<proteinExistence type="predicted"/>
<dbReference type="GO" id="GO:0006144">
    <property type="term" value="P:purine nucleobase metabolic process"/>
    <property type="evidence" value="ECO:0007669"/>
    <property type="project" value="UniProtKB-KW"/>
</dbReference>
<evidence type="ECO:0000313" key="4">
    <source>
        <dbReference type="Proteomes" id="UP001150238"/>
    </source>
</evidence>
<dbReference type="EMBL" id="JANVFS010000023">
    <property type="protein sequence ID" value="KAJ4474604.1"/>
    <property type="molecule type" value="Genomic_DNA"/>
</dbReference>
<dbReference type="PANTHER" id="PTHR37987">
    <property type="entry name" value="CHROMOSOME 9, WHOLE GENOME SHOTGUN SEQUENCE"/>
    <property type="match status" value="1"/>
</dbReference>
<reference evidence="3" key="1">
    <citation type="submission" date="2022-08" db="EMBL/GenBank/DDBJ databases">
        <authorList>
            <consortium name="DOE Joint Genome Institute"/>
            <person name="Min B."/>
            <person name="Riley R."/>
            <person name="Sierra-Patev S."/>
            <person name="Naranjo-Ortiz M."/>
            <person name="Looney B."/>
            <person name="Konkel Z."/>
            <person name="Slot J.C."/>
            <person name="Sakamoto Y."/>
            <person name="Steenwyk J.L."/>
            <person name="Rokas A."/>
            <person name="Carro J."/>
            <person name="Camarero S."/>
            <person name="Ferreira P."/>
            <person name="Molpeceres G."/>
            <person name="Ruiz-Duenas F.J."/>
            <person name="Serrano A."/>
            <person name="Henrissat B."/>
            <person name="Drula E."/>
            <person name="Hughes K.W."/>
            <person name="Mata J.L."/>
            <person name="Ishikawa N.K."/>
            <person name="Vargas-Isla R."/>
            <person name="Ushijima S."/>
            <person name="Smith C.A."/>
            <person name="Ahrendt S."/>
            <person name="Andreopoulos W."/>
            <person name="He G."/>
            <person name="Labutti K."/>
            <person name="Lipzen A."/>
            <person name="Ng V."/>
            <person name="Sandor L."/>
            <person name="Barry K."/>
            <person name="Martinez A.T."/>
            <person name="Xiao Y."/>
            <person name="Gibbons J.G."/>
            <person name="Terashima K."/>
            <person name="Hibbett D.S."/>
            <person name="Grigoriev I.V."/>
        </authorList>
    </citation>
    <scope>NUCLEOTIDE SEQUENCE</scope>
    <source>
        <strain evidence="3">Sp2 HRB7682 ss15</strain>
    </source>
</reference>
<dbReference type="InterPro" id="IPR036778">
    <property type="entry name" value="OHCU_decarboxylase_sf"/>
</dbReference>
<gene>
    <name evidence="3" type="ORF">C8J55DRAFT_128750</name>
</gene>